<protein>
    <submittedName>
        <fullName evidence="4">O-methyltransferase</fullName>
    </submittedName>
</protein>
<dbReference type="InterPro" id="IPR002935">
    <property type="entry name" value="SAM_O-MeTrfase"/>
</dbReference>
<dbReference type="SUPFAM" id="SSF53335">
    <property type="entry name" value="S-adenosyl-L-methionine-dependent methyltransferases"/>
    <property type="match status" value="1"/>
</dbReference>
<dbReference type="Proteomes" id="UP000234789">
    <property type="component" value="Unassembled WGS sequence"/>
</dbReference>
<evidence type="ECO:0000313" key="5">
    <source>
        <dbReference type="Proteomes" id="UP000234789"/>
    </source>
</evidence>
<evidence type="ECO:0000256" key="2">
    <source>
        <dbReference type="ARBA" id="ARBA00022679"/>
    </source>
</evidence>
<gene>
    <name evidence="4" type="ORF">B8V81_1939</name>
</gene>
<evidence type="ECO:0000256" key="1">
    <source>
        <dbReference type="ARBA" id="ARBA00022603"/>
    </source>
</evidence>
<name>A0A2N5NBK9_9BACL</name>
<comment type="caution">
    <text evidence="4">The sequence shown here is derived from an EMBL/GenBank/DDBJ whole genome shotgun (WGS) entry which is preliminary data.</text>
</comment>
<proteinExistence type="predicted"/>
<dbReference type="Pfam" id="PF01596">
    <property type="entry name" value="Methyltransf_3"/>
    <property type="match status" value="1"/>
</dbReference>
<sequence>MKRIWKDVDRYLEERLCGSEPEAEALDAALLANREAGLPAIDVSRSQGKLLQLLARLSGARRVLEIGTLGGYSTIWLAGALPADGRLITLELEAEHAELARGNLRRAGLERLVEVRQGAALDSLDELIADGEKPFDFIFIDADKPNNPVYLERALRLSRPGTVIIADNIVRGGEVVDGKSTDPRVQGIRKFLEQLGADRRLSAAALQTVGGKGYDGFAVAIVNGLEQDRSLLDA</sequence>
<dbReference type="CDD" id="cd02440">
    <property type="entry name" value="AdoMet_MTases"/>
    <property type="match status" value="1"/>
</dbReference>
<dbReference type="AlphaFoldDB" id="A0A2N5NBK9"/>
<dbReference type="InterPro" id="IPR029063">
    <property type="entry name" value="SAM-dependent_MTases_sf"/>
</dbReference>
<dbReference type="GO" id="GO:0008171">
    <property type="term" value="F:O-methyltransferase activity"/>
    <property type="evidence" value="ECO:0007669"/>
    <property type="project" value="InterPro"/>
</dbReference>
<organism evidence="4 5">
    <name type="scientific">Paenibacillus pasadenensis</name>
    <dbReference type="NCBI Taxonomy" id="217090"/>
    <lineage>
        <taxon>Bacteria</taxon>
        <taxon>Bacillati</taxon>
        <taxon>Bacillota</taxon>
        <taxon>Bacilli</taxon>
        <taxon>Bacillales</taxon>
        <taxon>Paenibacillaceae</taxon>
        <taxon>Paenibacillus</taxon>
    </lineage>
</organism>
<dbReference type="PANTHER" id="PTHR10509">
    <property type="entry name" value="O-METHYLTRANSFERASE-RELATED"/>
    <property type="match status" value="1"/>
</dbReference>
<keyword evidence="1 4" id="KW-0489">Methyltransferase</keyword>
<dbReference type="RefSeq" id="WP_101808220.1">
    <property type="nucleotide sequence ID" value="NZ_NFEZ01000003.1"/>
</dbReference>
<keyword evidence="2 4" id="KW-0808">Transferase</keyword>
<accession>A0A2N5NBK9</accession>
<dbReference type="InterPro" id="IPR050362">
    <property type="entry name" value="Cation-dep_OMT"/>
</dbReference>
<keyword evidence="3" id="KW-0949">S-adenosyl-L-methionine</keyword>
<evidence type="ECO:0000256" key="3">
    <source>
        <dbReference type="ARBA" id="ARBA00022691"/>
    </source>
</evidence>
<keyword evidence="5" id="KW-1185">Reference proteome</keyword>
<evidence type="ECO:0000313" key="4">
    <source>
        <dbReference type="EMBL" id="PLT47715.1"/>
    </source>
</evidence>
<dbReference type="EMBL" id="NFEZ01000003">
    <property type="protein sequence ID" value="PLT47715.1"/>
    <property type="molecule type" value="Genomic_DNA"/>
</dbReference>
<reference evidence="4 5" key="1">
    <citation type="submission" date="2017-05" db="EMBL/GenBank/DDBJ databases">
        <title>Functional genome analysis of Paenibacillus pasadenensis strain R16: insights on endophytic life style and antifungal activity.</title>
        <authorList>
            <person name="Passera A."/>
            <person name="Marcolungo L."/>
            <person name="Casati P."/>
            <person name="Brasca M."/>
            <person name="Quaglino F."/>
            <person name="Delledonne M."/>
        </authorList>
    </citation>
    <scope>NUCLEOTIDE SEQUENCE [LARGE SCALE GENOMIC DNA]</scope>
    <source>
        <strain evidence="4 5">R16</strain>
    </source>
</reference>
<dbReference type="PANTHER" id="PTHR10509:SF14">
    <property type="entry name" value="CAFFEOYL-COA O-METHYLTRANSFERASE 3-RELATED"/>
    <property type="match status" value="1"/>
</dbReference>
<dbReference type="GO" id="GO:0008757">
    <property type="term" value="F:S-adenosylmethionine-dependent methyltransferase activity"/>
    <property type="evidence" value="ECO:0007669"/>
    <property type="project" value="TreeGrafter"/>
</dbReference>
<dbReference type="Gene3D" id="3.40.50.150">
    <property type="entry name" value="Vaccinia Virus protein VP39"/>
    <property type="match status" value="1"/>
</dbReference>
<dbReference type="GO" id="GO:0032259">
    <property type="term" value="P:methylation"/>
    <property type="evidence" value="ECO:0007669"/>
    <property type="project" value="UniProtKB-KW"/>
</dbReference>
<dbReference type="PROSITE" id="PS51682">
    <property type="entry name" value="SAM_OMT_I"/>
    <property type="match status" value="1"/>
</dbReference>